<evidence type="ECO:0000313" key="2">
    <source>
        <dbReference type="EMBL" id="KKK87626.1"/>
    </source>
</evidence>
<protein>
    <recommendedName>
        <fullName evidence="1">Thiamine pyrophosphate enzyme TPP-binding domain-containing protein</fullName>
    </recommendedName>
</protein>
<dbReference type="SUPFAM" id="SSF52518">
    <property type="entry name" value="Thiamin diphosphate-binding fold (THDP-binding)"/>
    <property type="match status" value="1"/>
</dbReference>
<comment type="caution">
    <text evidence="2">The sequence shown here is derived from an EMBL/GenBank/DDBJ whole genome shotgun (WGS) entry which is preliminary data.</text>
</comment>
<dbReference type="InterPro" id="IPR029061">
    <property type="entry name" value="THDP-binding"/>
</dbReference>
<dbReference type="Pfam" id="PF02775">
    <property type="entry name" value="TPP_enzyme_C"/>
    <property type="match status" value="1"/>
</dbReference>
<dbReference type="PANTHER" id="PTHR42981:SF2">
    <property type="entry name" value="PYRUVATE DEHYDROGENASE [UBIQUINONE]"/>
    <property type="match status" value="1"/>
</dbReference>
<dbReference type="AlphaFoldDB" id="A0A0F9BTC2"/>
<dbReference type="Gene3D" id="3.40.50.970">
    <property type="match status" value="1"/>
</dbReference>
<dbReference type="GO" id="GO:0030976">
    <property type="term" value="F:thiamine pyrophosphate binding"/>
    <property type="evidence" value="ECO:0007669"/>
    <property type="project" value="InterPro"/>
</dbReference>
<dbReference type="InterPro" id="IPR047211">
    <property type="entry name" value="POXB-like"/>
</dbReference>
<dbReference type="EMBL" id="LAZR01050311">
    <property type="protein sequence ID" value="KKK87626.1"/>
    <property type="molecule type" value="Genomic_DNA"/>
</dbReference>
<dbReference type="GO" id="GO:0003824">
    <property type="term" value="F:catalytic activity"/>
    <property type="evidence" value="ECO:0007669"/>
    <property type="project" value="InterPro"/>
</dbReference>
<evidence type="ECO:0000259" key="1">
    <source>
        <dbReference type="Pfam" id="PF02775"/>
    </source>
</evidence>
<proteinExistence type="predicted"/>
<organism evidence="2">
    <name type="scientific">marine sediment metagenome</name>
    <dbReference type="NCBI Taxonomy" id="412755"/>
    <lineage>
        <taxon>unclassified sequences</taxon>
        <taxon>metagenomes</taxon>
        <taxon>ecological metagenomes</taxon>
    </lineage>
</organism>
<dbReference type="InterPro" id="IPR011766">
    <property type="entry name" value="TPP_enzyme_TPP-bd"/>
</dbReference>
<name>A0A0F9BTC2_9ZZZZ</name>
<dbReference type="PANTHER" id="PTHR42981">
    <property type="entry name" value="PYRUVATE DEHYDROGENASE [UBIQUINONE]"/>
    <property type="match status" value="1"/>
</dbReference>
<sequence length="129" mass="13875">MFGDGSLGMSAGELETLARLNVPAVLIHFNNGTFGWIKALQAIHSSGRFMSVDFTTGDMSAVARAFGIKSYRVTTADELENTLDTAFSYDGPVFLDVVSESEVTELPPVYSWQQAAKTVASADRESTAD</sequence>
<gene>
    <name evidence="2" type="ORF">LCGC14_2751360</name>
</gene>
<accession>A0A0F9BTC2</accession>
<feature type="domain" description="Thiamine pyrophosphate enzyme TPP-binding" evidence="1">
    <location>
        <begin position="2"/>
        <end position="97"/>
    </location>
</feature>
<reference evidence="2" key="1">
    <citation type="journal article" date="2015" name="Nature">
        <title>Complex archaea that bridge the gap between prokaryotes and eukaryotes.</title>
        <authorList>
            <person name="Spang A."/>
            <person name="Saw J.H."/>
            <person name="Jorgensen S.L."/>
            <person name="Zaremba-Niedzwiedzka K."/>
            <person name="Martijn J."/>
            <person name="Lind A.E."/>
            <person name="van Eijk R."/>
            <person name="Schleper C."/>
            <person name="Guy L."/>
            <person name="Ettema T.J."/>
        </authorList>
    </citation>
    <scope>NUCLEOTIDE SEQUENCE</scope>
</reference>
<dbReference type="CDD" id="cd00568">
    <property type="entry name" value="TPP_enzymes"/>
    <property type="match status" value="1"/>
</dbReference>